<evidence type="ECO:0000313" key="1">
    <source>
        <dbReference type="EMBL" id="KAJ8112570.1"/>
    </source>
</evidence>
<protein>
    <submittedName>
        <fullName evidence="1">Uncharacterized protein</fullName>
    </submittedName>
</protein>
<dbReference type="EMBL" id="JAPHNI010000315">
    <property type="protein sequence ID" value="KAJ8112570.1"/>
    <property type="molecule type" value="Genomic_DNA"/>
</dbReference>
<organism evidence="1 2">
    <name type="scientific">Boeremia exigua</name>
    <dbReference type="NCBI Taxonomy" id="749465"/>
    <lineage>
        <taxon>Eukaryota</taxon>
        <taxon>Fungi</taxon>
        <taxon>Dikarya</taxon>
        <taxon>Ascomycota</taxon>
        <taxon>Pezizomycotina</taxon>
        <taxon>Dothideomycetes</taxon>
        <taxon>Pleosporomycetidae</taxon>
        <taxon>Pleosporales</taxon>
        <taxon>Pleosporineae</taxon>
        <taxon>Didymellaceae</taxon>
        <taxon>Boeremia</taxon>
    </lineage>
</organism>
<comment type="caution">
    <text evidence="1">The sequence shown here is derived from an EMBL/GenBank/DDBJ whole genome shotgun (WGS) entry which is preliminary data.</text>
</comment>
<sequence length="91" mass="9884">MEGEQRSTSLYRPYQIRTRVDQRDRFMSKASGLVSPRDSASVKQELADAVPSSSAALSPTGNSIPPRRKAVRPAATATPLHSRCSPEATSR</sequence>
<keyword evidence="2" id="KW-1185">Reference proteome</keyword>
<accession>A0ACC2IBM6</accession>
<evidence type="ECO:0000313" key="2">
    <source>
        <dbReference type="Proteomes" id="UP001153331"/>
    </source>
</evidence>
<proteinExistence type="predicted"/>
<name>A0ACC2IBM6_9PLEO</name>
<dbReference type="Proteomes" id="UP001153331">
    <property type="component" value="Unassembled WGS sequence"/>
</dbReference>
<reference evidence="1" key="1">
    <citation type="submission" date="2022-11" db="EMBL/GenBank/DDBJ databases">
        <title>Genome Sequence of Boeremia exigua.</title>
        <authorList>
            <person name="Buettner E."/>
        </authorList>
    </citation>
    <scope>NUCLEOTIDE SEQUENCE</scope>
    <source>
        <strain evidence="1">CU02</strain>
    </source>
</reference>
<gene>
    <name evidence="1" type="ORF">OPT61_g5100</name>
</gene>